<gene>
    <name evidence="7" type="ORF">SDM1_42t00023</name>
</gene>
<feature type="compositionally biased region" description="Basic residues" evidence="5">
    <location>
        <begin position="112"/>
        <end position="132"/>
    </location>
</feature>
<dbReference type="InterPro" id="IPR057670">
    <property type="entry name" value="SH3_retrovirus"/>
</dbReference>
<dbReference type="EMBL" id="AC149291">
    <property type="protein sequence ID" value="ABI34342.1"/>
    <property type="molecule type" value="Genomic_DNA"/>
</dbReference>
<sequence>MVLCERQHHHEAREAQATEPQEFPPENNPPRAPTRCSEVEVFRRDLLTRRRVNTAPAVSGESRPLQGSFRQVPCKIRIFRPLWADSGSFQYFQTTIAVSVSFQHTYQSMENRRRRERFGKSRSKCSHCHKPGHTRDSSTVGSWVIDSGASDHISGNKSLLSDIVYSQSLPAITLANGIQTKPKGVGKAKPVSSVTLDSVLYVPGSPFNLASDRNTGQMIGTGHESQGLYYLTSSNSLTACSITDSPDLIHKRLGHPSLSKLQKMVPSLSSLSTLDCESCQLGKHTRATFSRSTEGRSESIFSLVHSDIWGPSRVSSTLGFRYFVSFIDDYSRCTWVFLMKDRSELFSIFKSFFAEIQNQFGVSIRTFRSDNALEYLSSQFQEFMSHQGIIHQTSCPYTPQQNGVAERKNRHLIETARTLLIESHVPLRFWGDAVLSSCYLINRMPSSSIQNQVPHSILFPQSHLYPIPPRVFGSTCFVHNLAPGKDKLAPRALKCVFLGYSRVQKGYRCYSHDLHRYLMSADVTFFESQPYYTSSDHPDVSMVLPIPQVLPVPTFEESTITSTSPVVVPPLLTYHRRPRPTLVPDDSCHAPDPAPTADLPPPSQPLALQKGIRSTRNTNPHYTFLSYHRLSSPHYAFVSSLSSISIPKTTGEALSHSGWRQAMVDEMSALHKSGTWELVSLPAVKIGPDGQVDRLKARLVAKGYTQIFGLDYSDTFAPVAKIASIRLFLSMAAVRHWPLHQLDIKNAFLHGDLEEEVYMEQPPGFVAQGESSSLVCRLRRSLYGLKQSPRAWFGKFSTVIQEFGMTRSGADHSVFYRHSAPSLCIYLVVYVDDIVITGNDQDGITNLKQHLFKHFQTKDLGRLKYFLGIEVAQSRSGIVISQRKYALDILEETGMMGCRPIDTPMEPNVKLLPGQGEPLSNPERYRRLVGKLNYLTVTRPDISFPVSVVSQFMTSPCDSHWEAVVRILRYIKSAPGKGLLFEDQGHEHIIGYTDADWAGSPSDRRSTSGYCVLVGGNLVSWKSKKQNVVAQMISLQISSPSPSHVLVLITSVTS</sequence>
<feature type="domain" description="Integrase catalytic" evidence="6">
    <location>
        <begin position="296"/>
        <end position="462"/>
    </location>
</feature>
<evidence type="ECO:0000256" key="3">
    <source>
        <dbReference type="ARBA" id="ARBA00022750"/>
    </source>
</evidence>
<dbReference type="InterPro" id="IPR054722">
    <property type="entry name" value="PolX-like_BBD"/>
</dbReference>
<protein>
    <submittedName>
        <fullName evidence="7">Polyprotein, putative</fullName>
    </submittedName>
</protein>
<dbReference type="GO" id="GO:0015074">
    <property type="term" value="P:DNA integration"/>
    <property type="evidence" value="ECO:0007669"/>
    <property type="project" value="InterPro"/>
</dbReference>
<feature type="compositionally biased region" description="Pro residues" evidence="5">
    <location>
        <begin position="592"/>
        <end position="602"/>
    </location>
</feature>
<feature type="compositionally biased region" description="Basic and acidic residues" evidence="5">
    <location>
        <begin position="1"/>
        <end position="16"/>
    </location>
</feature>
<dbReference type="GO" id="GO:0003676">
    <property type="term" value="F:nucleic acid binding"/>
    <property type="evidence" value="ECO:0007669"/>
    <property type="project" value="InterPro"/>
</dbReference>
<name>Q0KIP5_SOLDE</name>
<reference evidence="7" key="2">
    <citation type="submission" date="2006-08" db="EMBL/GenBank/DDBJ databases">
        <authorList>
            <person name="Childs K."/>
        </authorList>
    </citation>
    <scope>NUCLEOTIDE SEQUENCE</scope>
</reference>
<evidence type="ECO:0000256" key="2">
    <source>
        <dbReference type="ARBA" id="ARBA00022723"/>
    </source>
</evidence>
<dbReference type="Pfam" id="PF00665">
    <property type="entry name" value="rve"/>
    <property type="match status" value="1"/>
</dbReference>
<dbReference type="GO" id="GO:0006508">
    <property type="term" value="P:proteolysis"/>
    <property type="evidence" value="ECO:0007669"/>
    <property type="project" value="UniProtKB-KW"/>
</dbReference>
<dbReference type="GO" id="GO:0046872">
    <property type="term" value="F:metal ion binding"/>
    <property type="evidence" value="ECO:0007669"/>
    <property type="project" value="UniProtKB-KW"/>
</dbReference>
<dbReference type="InterPro" id="IPR039537">
    <property type="entry name" value="Retrotran_Ty1/copia-like"/>
</dbReference>
<keyword evidence="3" id="KW-0064">Aspartyl protease</keyword>
<reference evidence="7" key="1">
    <citation type="submission" date="2004-05" db="EMBL/GenBank/DDBJ databases">
        <authorList>
            <person name="Buell R."/>
            <person name="Liu J."/>
            <person name="Childs K."/>
            <person name="Zaborsky J."/>
            <person name="Tallon L."/>
            <person name="Wirtz U."/>
            <person name="Wei F."/>
            <person name="Kuang H."/>
            <person name="Zhang P."/>
            <person name="Marano M."/>
            <person name="Baker B."/>
        </authorList>
    </citation>
    <scope>NUCLEOTIDE SEQUENCE</scope>
</reference>
<dbReference type="Pfam" id="PF22936">
    <property type="entry name" value="Pol_BBD"/>
    <property type="match status" value="1"/>
</dbReference>
<dbReference type="Pfam" id="PF07727">
    <property type="entry name" value="RVT_2"/>
    <property type="match status" value="1"/>
</dbReference>
<evidence type="ECO:0000256" key="4">
    <source>
        <dbReference type="ARBA" id="ARBA00022801"/>
    </source>
</evidence>
<dbReference type="Pfam" id="PF13976">
    <property type="entry name" value="gag_pre-integrs"/>
    <property type="match status" value="1"/>
</dbReference>
<dbReference type="InterPro" id="IPR025724">
    <property type="entry name" value="GAG-pre-integrase_dom"/>
</dbReference>
<keyword evidence="1" id="KW-0645">Protease</keyword>
<evidence type="ECO:0000256" key="1">
    <source>
        <dbReference type="ARBA" id="ARBA00022670"/>
    </source>
</evidence>
<accession>Q0KIP5</accession>
<dbReference type="PANTHER" id="PTHR42648">
    <property type="entry name" value="TRANSPOSASE, PUTATIVE-RELATED"/>
    <property type="match status" value="1"/>
</dbReference>
<feature type="region of interest" description="Disordered" evidence="5">
    <location>
        <begin position="582"/>
        <end position="602"/>
    </location>
</feature>
<dbReference type="SUPFAM" id="SSF53098">
    <property type="entry name" value="Ribonuclease H-like"/>
    <property type="match status" value="1"/>
</dbReference>
<dbReference type="InterPro" id="IPR012337">
    <property type="entry name" value="RNaseH-like_sf"/>
</dbReference>
<evidence type="ECO:0000256" key="5">
    <source>
        <dbReference type="SAM" id="MobiDB-lite"/>
    </source>
</evidence>
<dbReference type="InterPro" id="IPR001584">
    <property type="entry name" value="Integrase_cat-core"/>
</dbReference>
<dbReference type="InterPro" id="IPR036397">
    <property type="entry name" value="RNaseH_sf"/>
</dbReference>
<keyword evidence="4" id="KW-0378">Hydrolase</keyword>
<dbReference type="InterPro" id="IPR043502">
    <property type="entry name" value="DNA/RNA_pol_sf"/>
</dbReference>
<dbReference type="GO" id="GO:0004190">
    <property type="term" value="F:aspartic-type endopeptidase activity"/>
    <property type="evidence" value="ECO:0007669"/>
    <property type="project" value="UniProtKB-KW"/>
</dbReference>
<dbReference type="AlphaFoldDB" id="Q0KIP5"/>
<dbReference type="PROSITE" id="PS50994">
    <property type="entry name" value="INTEGRASE"/>
    <property type="match status" value="1"/>
</dbReference>
<evidence type="ECO:0000259" key="6">
    <source>
        <dbReference type="PROSITE" id="PS50994"/>
    </source>
</evidence>
<keyword evidence="2" id="KW-0479">Metal-binding</keyword>
<feature type="region of interest" description="Disordered" evidence="5">
    <location>
        <begin position="111"/>
        <end position="133"/>
    </location>
</feature>
<dbReference type="SUPFAM" id="SSF56672">
    <property type="entry name" value="DNA/RNA polymerases"/>
    <property type="match status" value="1"/>
</dbReference>
<proteinExistence type="predicted"/>
<organism evidence="7">
    <name type="scientific">Solanum demissum</name>
    <name type="common">Wild potato</name>
    <dbReference type="NCBI Taxonomy" id="50514"/>
    <lineage>
        <taxon>Eukaryota</taxon>
        <taxon>Viridiplantae</taxon>
        <taxon>Streptophyta</taxon>
        <taxon>Embryophyta</taxon>
        <taxon>Tracheophyta</taxon>
        <taxon>Spermatophyta</taxon>
        <taxon>Magnoliopsida</taxon>
        <taxon>eudicotyledons</taxon>
        <taxon>Gunneridae</taxon>
        <taxon>Pentapetalae</taxon>
        <taxon>asterids</taxon>
        <taxon>lamiids</taxon>
        <taxon>Solanales</taxon>
        <taxon>Solanaceae</taxon>
        <taxon>Solanoideae</taxon>
        <taxon>Solaneae</taxon>
        <taxon>Solanum</taxon>
    </lineage>
</organism>
<dbReference type="Gene3D" id="3.30.420.10">
    <property type="entry name" value="Ribonuclease H-like superfamily/Ribonuclease H"/>
    <property type="match status" value="1"/>
</dbReference>
<evidence type="ECO:0000313" key="7">
    <source>
        <dbReference type="EMBL" id="ABI34342.1"/>
    </source>
</evidence>
<dbReference type="PANTHER" id="PTHR42648:SF22">
    <property type="entry name" value="REVERSE TRANSCRIPTASE TY1_COPIA-TYPE DOMAIN-CONTAINING PROTEIN"/>
    <property type="match status" value="1"/>
</dbReference>
<feature type="region of interest" description="Disordered" evidence="5">
    <location>
        <begin position="1"/>
        <end position="34"/>
    </location>
</feature>
<dbReference type="InterPro" id="IPR013103">
    <property type="entry name" value="RVT_2"/>
</dbReference>
<dbReference type="Pfam" id="PF25597">
    <property type="entry name" value="SH3_retrovirus"/>
    <property type="match status" value="1"/>
</dbReference>
<dbReference type="CDD" id="cd09272">
    <property type="entry name" value="RNase_HI_RT_Ty1"/>
    <property type="match status" value="1"/>
</dbReference>
<feature type="compositionally biased region" description="Pro residues" evidence="5">
    <location>
        <begin position="22"/>
        <end position="32"/>
    </location>
</feature>